<feature type="region of interest" description="Disordered" evidence="1">
    <location>
        <begin position="70"/>
        <end position="92"/>
    </location>
</feature>
<feature type="compositionally biased region" description="Gly residues" evidence="1">
    <location>
        <begin position="193"/>
        <end position="221"/>
    </location>
</feature>
<comment type="caution">
    <text evidence="2">The sequence shown here is derived from an EMBL/GenBank/DDBJ whole genome shotgun (WGS) entry which is preliminary data.</text>
</comment>
<reference evidence="2" key="1">
    <citation type="journal article" date="2020" name="Fungal Divers.">
        <title>Resolving the Mortierellaceae phylogeny through synthesis of multi-gene phylogenetics and phylogenomics.</title>
        <authorList>
            <person name="Vandepol N."/>
            <person name="Liber J."/>
            <person name="Desiro A."/>
            <person name="Na H."/>
            <person name="Kennedy M."/>
            <person name="Barry K."/>
            <person name="Grigoriev I.V."/>
            <person name="Miller A.N."/>
            <person name="O'Donnell K."/>
            <person name="Stajich J.E."/>
            <person name="Bonito G."/>
        </authorList>
    </citation>
    <scope>NUCLEOTIDE SEQUENCE</scope>
    <source>
        <strain evidence="2">NRRL 2591</strain>
    </source>
</reference>
<dbReference type="EMBL" id="JAAAXW010000324">
    <property type="protein sequence ID" value="KAF9538210.1"/>
    <property type="molecule type" value="Genomic_DNA"/>
</dbReference>
<feature type="compositionally biased region" description="Basic and acidic residues" evidence="1">
    <location>
        <begin position="380"/>
        <end position="389"/>
    </location>
</feature>
<gene>
    <name evidence="2" type="ORF">EC957_007086</name>
</gene>
<accession>A0A9P6EYJ2</accession>
<feature type="compositionally biased region" description="Low complexity" evidence="1">
    <location>
        <begin position="305"/>
        <end position="319"/>
    </location>
</feature>
<dbReference type="GO" id="GO:0003676">
    <property type="term" value="F:nucleic acid binding"/>
    <property type="evidence" value="ECO:0007669"/>
    <property type="project" value="InterPro"/>
</dbReference>
<feature type="compositionally biased region" description="Polar residues" evidence="1">
    <location>
        <begin position="419"/>
        <end position="435"/>
    </location>
</feature>
<feature type="compositionally biased region" description="Polar residues" evidence="1">
    <location>
        <begin position="531"/>
        <end position="545"/>
    </location>
</feature>
<evidence type="ECO:0000313" key="3">
    <source>
        <dbReference type="Proteomes" id="UP000723463"/>
    </source>
</evidence>
<feature type="compositionally biased region" description="Low complexity" evidence="1">
    <location>
        <begin position="443"/>
        <end position="456"/>
    </location>
</feature>
<evidence type="ECO:0000256" key="1">
    <source>
        <dbReference type="SAM" id="MobiDB-lite"/>
    </source>
</evidence>
<feature type="compositionally biased region" description="Basic and acidic residues" evidence="1">
    <location>
        <begin position="362"/>
        <end position="372"/>
    </location>
</feature>
<feature type="region of interest" description="Disordered" evidence="1">
    <location>
        <begin position="114"/>
        <end position="221"/>
    </location>
</feature>
<feature type="compositionally biased region" description="Polar residues" evidence="1">
    <location>
        <begin position="70"/>
        <end position="85"/>
    </location>
</feature>
<name>A0A9P6EYJ2_9FUNG</name>
<feature type="compositionally biased region" description="Low complexity" evidence="1">
    <location>
        <begin position="343"/>
        <end position="361"/>
    </location>
</feature>
<sequence>MASGKDKDTLDLYDGDIDLLDYGDDLEADLLDGELAGVGVYDDLELGAEDELELDLPLLDAVSSFTSNKKAAADQNGTTTASATKGGQGTVGSYGDDAVYDGIDYTAEVDASVAEGASSKTDNNNQSASNDEKRDASPSSATTPQKLPPYNGGQSEAELGGINRQNSSPSDDRSSYNNNYNNNASSSPRGDGRSGGLRGRGNQGYGTGTGRGNYQGGRGGNMMGMGMSQQQIYAMQQMGMNMNMSMGMNGGRYSGSDGYGNQGMGYPYNSGAGMGGGGGAGTPGRTIHINPKFQNRAGVPAIPGATTASTTAATTTTPATVVPAGLDRALGQEQRQGSRQLHQDSGNGQSPGQGNQSSRSGSQDRFDGDRFSRNQQYNNRRSDSRDGRDQQGGSGYERGGRSDSSYRSPGSSERDFGQGLSTSRDFSSRSGDSPRTPQPHSPLPSYNNSNNRSSPIIGGGSPGSISSRLTPVLKRAGGGSAEESQKAHKSSGASTPRGEHSRSSTSQGYGSDTGSVSFLRDRRDGGEDAPQQRQPEQASSPSNAVPTGFVKVDNIPDSVSDASIRQLAHGISGVGRVLTVSKKGDRTIVLGFASVDEAKFFRRQINRTSIEGSLVTVTLTSA</sequence>
<feature type="region of interest" description="Disordered" evidence="1">
    <location>
        <begin position="332"/>
        <end position="547"/>
    </location>
</feature>
<protein>
    <recommendedName>
        <fullName evidence="4">RRM domain-containing protein</fullName>
    </recommendedName>
</protein>
<feature type="compositionally biased region" description="Low complexity" evidence="1">
    <location>
        <begin position="163"/>
        <end position="189"/>
    </location>
</feature>
<dbReference type="InterPro" id="IPR035979">
    <property type="entry name" value="RBD_domain_sf"/>
</dbReference>
<dbReference type="Proteomes" id="UP000723463">
    <property type="component" value="Unassembled WGS sequence"/>
</dbReference>
<dbReference type="AlphaFoldDB" id="A0A9P6EYJ2"/>
<proteinExistence type="predicted"/>
<feature type="region of interest" description="Disordered" evidence="1">
    <location>
        <begin position="296"/>
        <end position="319"/>
    </location>
</feature>
<dbReference type="SUPFAM" id="SSF54928">
    <property type="entry name" value="RNA-binding domain, RBD"/>
    <property type="match status" value="1"/>
</dbReference>
<organism evidence="2 3">
    <name type="scientific">Mortierella hygrophila</name>
    <dbReference type="NCBI Taxonomy" id="979708"/>
    <lineage>
        <taxon>Eukaryota</taxon>
        <taxon>Fungi</taxon>
        <taxon>Fungi incertae sedis</taxon>
        <taxon>Mucoromycota</taxon>
        <taxon>Mortierellomycotina</taxon>
        <taxon>Mortierellomycetes</taxon>
        <taxon>Mortierellales</taxon>
        <taxon>Mortierellaceae</taxon>
        <taxon>Mortierella</taxon>
    </lineage>
</organism>
<feature type="compositionally biased region" description="Polar residues" evidence="1">
    <location>
        <begin position="118"/>
        <end position="129"/>
    </location>
</feature>
<feature type="compositionally biased region" description="Low complexity" evidence="1">
    <location>
        <begin position="402"/>
        <end position="411"/>
    </location>
</feature>
<evidence type="ECO:0008006" key="4">
    <source>
        <dbReference type="Google" id="ProtNLM"/>
    </source>
</evidence>
<keyword evidence="3" id="KW-1185">Reference proteome</keyword>
<feature type="compositionally biased region" description="Polar residues" evidence="1">
    <location>
        <begin position="503"/>
        <end position="516"/>
    </location>
</feature>
<evidence type="ECO:0000313" key="2">
    <source>
        <dbReference type="EMBL" id="KAF9538210.1"/>
    </source>
</evidence>